<dbReference type="InterPro" id="IPR011990">
    <property type="entry name" value="TPR-like_helical_dom_sf"/>
</dbReference>
<dbReference type="PANTHER" id="PTHR24421">
    <property type="entry name" value="NITRATE/NITRITE SENSOR PROTEIN NARX-RELATED"/>
    <property type="match status" value="1"/>
</dbReference>
<dbReference type="EC" id="2.7.13.3" evidence="4"/>
<dbReference type="CDD" id="cd16917">
    <property type="entry name" value="HATPase_UhpB-NarQ-NarX-like"/>
    <property type="match status" value="1"/>
</dbReference>
<sequence length="597" mass="67910">MNSRNYFLFLVLLLFSVDAHAWQDDERTAQEEEWLRLIRKADEYSTAAKYDSALIISQNIALAAERESNYEFITRAYFTMAGVHYRINKMDLASEVYQKARRTAELWGNKSFVARADLAKGIVYDNLAGSALDRNSENYDSIKAFAFLDSALIFYDKSRKYYQENTPDNYLMLATVANNYAANYDFRKEYLKSIEERRQTIKLYRQAGYATYEIDNIKALGETYLFQYEANLSYLDSAQKYLTEALVLGTEKEMTEVALAASEKLARINQYVGDEKNSNLYRINVDSLLEEIYSRNYDDKVLELRAQYQTASAELEAEQAKSRALSLERDRRVTFIVAAAILVILFIWLYLLDQKRKNIKAIAAKNDELNKQRIDELLQEQEIASLQGVLEGQEQERKRVAIDLHDRLGGILSMVKLHFSAVEEKLPEDNPEKKKFLTASELLDLAAGEVRNISHNLLSGVLAKFGLLPALKDLTDRINESGEIKLNLIHHNVENALDGEQELQLYRIVQELISNILKHADAKEATIQLIRNKDEKIVNLIVEDDGKGFDPSTPSPSSGIGLSNLKVRVNKLQGSFHIDSGKGVGTSVSVNIPVEND</sequence>
<keyword evidence="13" id="KW-0067">ATP-binding</keyword>
<evidence type="ECO:0000256" key="17">
    <source>
        <dbReference type="ARBA" id="ARBA00024827"/>
    </source>
</evidence>
<evidence type="ECO:0000313" key="24">
    <source>
        <dbReference type="Proteomes" id="UP000075606"/>
    </source>
</evidence>
<name>A0A150XBM6_9BACT</name>
<keyword evidence="7" id="KW-0963">Cytoplasm</keyword>
<dbReference type="InterPro" id="IPR003594">
    <property type="entry name" value="HATPase_dom"/>
</dbReference>
<feature type="transmembrane region" description="Helical" evidence="20">
    <location>
        <begin position="333"/>
        <end position="352"/>
    </location>
</feature>
<keyword evidence="20" id="KW-0812">Transmembrane</keyword>
<proteinExistence type="predicted"/>
<dbReference type="PANTHER" id="PTHR24421:SF10">
    <property type="entry name" value="NITRATE_NITRITE SENSOR PROTEIN NARQ"/>
    <property type="match status" value="1"/>
</dbReference>
<comment type="cofactor">
    <cofactor evidence="2">
        <name>[4Fe-4S] cluster</name>
        <dbReference type="ChEBI" id="CHEBI:49883"/>
    </cofactor>
</comment>
<evidence type="ECO:0000256" key="13">
    <source>
        <dbReference type="ARBA" id="ARBA00022840"/>
    </source>
</evidence>
<keyword evidence="6" id="KW-0004">4Fe-4S</keyword>
<evidence type="ECO:0000256" key="16">
    <source>
        <dbReference type="ARBA" id="ARBA00023014"/>
    </source>
</evidence>
<evidence type="ECO:0000256" key="5">
    <source>
        <dbReference type="ARBA" id="ARBA00017322"/>
    </source>
</evidence>
<evidence type="ECO:0000256" key="18">
    <source>
        <dbReference type="ARBA" id="ARBA00030800"/>
    </source>
</evidence>
<dbReference type="GO" id="GO:0046872">
    <property type="term" value="F:metal ion binding"/>
    <property type="evidence" value="ECO:0007669"/>
    <property type="project" value="UniProtKB-KW"/>
</dbReference>
<keyword evidence="11" id="KW-0547">Nucleotide-binding</keyword>
<feature type="coiled-coil region" evidence="19">
    <location>
        <begin position="301"/>
        <end position="372"/>
    </location>
</feature>
<accession>A0A150XBM6</accession>
<evidence type="ECO:0000256" key="4">
    <source>
        <dbReference type="ARBA" id="ARBA00012438"/>
    </source>
</evidence>
<dbReference type="GO" id="GO:0016020">
    <property type="term" value="C:membrane"/>
    <property type="evidence" value="ECO:0007669"/>
    <property type="project" value="InterPro"/>
</dbReference>
<evidence type="ECO:0000256" key="7">
    <source>
        <dbReference type="ARBA" id="ARBA00022490"/>
    </source>
</evidence>
<keyword evidence="9" id="KW-0808">Transferase</keyword>
<evidence type="ECO:0000256" key="20">
    <source>
        <dbReference type="SAM" id="Phobius"/>
    </source>
</evidence>
<dbReference type="SMART" id="SM00387">
    <property type="entry name" value="HATPase_c"/>
    <property type="match status" value="1"/>
</dbReference>
<dbReference type="InterPro" id="IPR004358">
    <property type="entry name" value="Sig_transdc_His_kin-like_C"/>
</dbReference>
<dbReference type="GO" id="GO:0005737">
    <property type="term" value="C:cytoplasm"/>
    <property type="evidence" value="ECO:0007669"/>
    <property type="project" value="UniProtKB-SubCell"/>
</dbReference>
<evidence type="ECO:0000313" key="23">
    <source>
        <dbReference type="EMBL" id="KYG76123.1"/>
    </source>
</evidence>
<evidence type="ECO:0000256" key="12">
    <source>
        <dbReference type="ARBA" id="ARBA00022777"/>
    </source>
</evidence>
<comment type="subcellular location">
    <subcellularLocation>
        <location evidence="3">Cytoplasm</location>
    </subcellularLocation>
</comment>
<keyword evidence="16" id="KW-0411">Iron-sulfur</keyword>
<dbReference type="SUPFAM" id="SSF55874">
    <property type="entry name" value="ATPase domain of HSP90 chaperone/DNA topoisomerase II/histidine kinase"/>
    <property type="match status" value="1"/>
</dbReference>
<evidence type="ECO:0000256" key="15">
    <source>
        <dbReference type="ARBA" id="ARBA00023012"/>
    </source>
</evidence>
<organism evidence="23 24">
    <name type="scientific">Roseivirga spongicola</name>
    <dbReference type="NCBI Taxonomy" id="333140"/>
    <lineage>
        <taxon>Bacteria</taxon>
        <taxon>Pseudomonadati</taxon>
        <taxon>Bacteroidota</taxon>
        <taxon>Cytophagia</taxon>
        <taxon>Cytophagales</taxon>
        <taxon>Roseivirgaceae</taxon>
        <taxon>Roseivirga</taxon>
    </lineage>
</organism>
<evidence type="ECO:0000256" key="21">
    <source>
        <dbReference type="SAM" id="SignalP"/>
    </source>
</evidence>
<dbReference type="InterPro" id="IPR036890">
    <property type="entry name" value="HATPase_C_sf"/>
</dbReference>
<evidence type="ECO:0000256" key="10">
    <source>
        <dbReference type="ARBA" id="ARBA00022723"/>
    </source>
</evidence>
<keyword evidence="19" id="KW-0175">Coiled coil</keyword>
<evidence type="ECO:0000256" key="2">
    <source>
        <dbReference type="ARBA" id="ARBA00001966"/>
    </source>
</evidence>
<dbReference type="STRING" id="333140.AWW68_09930"/>
<evidence type="ECO:0000256" key="3">
    <source>
        <dbReference type="ARBA" id="ARBA00004496"/>
    </source>
</evidence>
<comment type="caution">
    <text evidence="23">The sequence shown here is derived from an EMBL/GenBank/DDBJ whole genome shotgun (WGS) entry which is preliminary data.</text>
</comment>
<keyword evidence="12" id="KW-0418">Kinase</keyword>
<keyword evidence="15" id="KW-0902">Two-component regulatory system</keyword>
<feature type="chain" id="PRO_5007574462" description="Oxygen sensor histidine kinase NreB" evidence="21">
    <location>
        <begin position="22"/>
        <end position="597"/>
    </location>
</feature>
<evidence type="ECO:0000259" key="22">
    <source>
        <dbReference type="PROSITE" id="PS50109"/>
    </source>
</evidence>
<evidence type="ECO:0000256" key="8">
    <source>
        <dbReference type="ARBA" id="ARBA00022553"/>
    </source>
</evidence>
<dbReference type="RefSeq" id="WP_068220677.1">
    <property type="nucleotide sequence ID" value="NZ_LRPC01000012.1"/>
</dbReference>
<reference evidence="23 24" key="1">
    <citation type="submission" date="2016-01" db="EMBL/GenBank/DDBJ databases">
        <title>Genome sequencing of Roseivirga spongicola UST030701-084.</title>
        <authorList>
            <person name="Selvaratnam C."/>
            <person name="Thevarajoo S."/>
            <person name="Goh K.M."/>
            <person name="Ee R."/>
            <person name="Chan K.-G."/>
            <person name="Chong C.S."/>
        </authorList>
    </citation>
    <scope>NUCLEOTIDE SEQUENCE [LARGE SCALE GENOMIC DNA]</scope>
    <source>
        <strain evidence="23 24">UST030701-084</strain>
    </source>
</reference>
<feature type="signal peptide" evidence="21">
    <location>
        <begin position="1"/>
        <end position="21"/>
    </location>
</feature>
<evidence type="ECO:0000256" key="14">
    <source>
        <dbReference type="ARBA" id="ARBA00023004"/>
    </source>
</evidence>
<feature type="domain" description="Histidine kinase" evidence="22">
    <location>
        <begin position="399"/>
        <end position="596"/>
    </location>
</feature>
<keyword evidence="21" id="KW-0732">Signal</keyword>
<dbReference type="InterPro" id="IPR011712">
    <property type="entry name" value="Sig_transdc_His_kin_sub3_dim/P"/>
</dbReference>
<keyword evidence="14" id="KW-0408">Iron</keyword>
<dbReference type="PRINTS" id="PR00344">
    <property type="entry name" value="BCTRLSENSOR"/>
</dbReference>
<evidence type="ECO:0000256" key="9">
    <source>
        <dbReference type="ARBA" id="ARBA00022679"/>
    </source>
</evidence>
<evidence type="ECO:0000256" key="19">
    <source>
        <dbReference type="SAM" id="Coils"/>
    </source>
</evidence>
<dbReference type="InterPro" id="IPR005467">
    <property type="entry name" value="His_kinase_dom"/>
</dbReference>
<dbReference type="Gene3D" id="3.30.565.10">
    <property type="entry name" value="Histidine kinase-like ATPase, C-terminal domain"/>
    <property type="match status" value="1"/>
</dbReference>
<gene>
    <name evidence="23" type="ORF">AWW68_09930</name>
</gene>
<dbReference type="GO" id="GO:0046983">
    <property type="term" value="F:protein dimerization activity"/>
    <property type="evidence" value="ECO:0007669"/>
    <property type="project" value="InterPro"/>
</dbReference>
<dbReference type="InterPro" id="IPR050482">
    <property type="entry name" value="Sensor_HK_TwoCompSys"/>
</dbReference>
<dbReference type="EMBL" id="LRPC01000012">
    <property type="protein sequence ID" value="KYG76123.1"/>
    <property type="molecule type" value="Genomic_DNA"/>
</dbReference>
<dbReference type="Gene3D" id="1.20.5.1930">
    <property type="match status" value="1"/>
</dbReference>
<dbReference type="GO" id="GO:0000155">
    <property type="term" value="F:phosphorelay sensor kinase activity"/>
    <property type="evidence" value="ECO:0007669"/>
    <property type="project" value="InterPro"/>
</dbReference>
<dbReference type="SUPFAM" id="SSF48452">
    <property type="entry name" value="TPR-like"/>
    <property type="match status" value="1"/>
</dbReference>
<keyword evidence="8" id="KW-0597">Phosphoprotein</keyword>
<comment type="function">
    <text evidence="17">Member of the two-component regulatory system NreB/NreC involved in the control of dissimilatory nitrate/nitrite reduction in response to oxygen. NreB functions as a direct oxygen sensor histidine kinase which is autophosphorylated, in the absence of oxygen, probably at the conserved histidine residue, and transfers its phosphate group probably to a conserved aspartate residue of NreC. NreB/NreC activates the expression of the nitrate (narGHJI) and nitrite (nir) reductase operons, as well as the putative nitrate transporter gene narT.</text>
</comment>
<dbReference type="Gene3D" id="1.25.40.10">
    <property type="entry name" value="Tetratricopeptide repeat domain"/>
    <property type="match status" value="1"/>
</dbReference>
<keyword evidence="10" id="KW-0479">Metal-binding</keyword>
<dbReference type="Proteomes" id="UP000075606">
    <property type="component" value="Unassembled WGS sequence"/>
</dbReference>
<keyword evidence="20" id="KW-1133">Transmembrane helix</keyword>
<dbReference type="Pfam" id="PF02518">
    <property type="entry name" value="HATPase_c"/>
    <property type="match status" value="1"/>
</dbReference>
<dbReference type="Pfam" id="PF07730">
    <property type="entry name" value="HisKA_3"/>
    <property type="match status" value="1"/>
</dbReference>
<evidence type="ECO:0000256" key="11">
    <source>
        <dbReference type="ARBA" id="ARBA00022741"/>
    </source>
</evidence>
<comment type="catalytic activity">
    <reaction evidence="1">
        <text>ATP + protein L-histidine = ADP + protein N-phospho-L-histidine.</text>
        <dbReference type="EC" id="2.7.13.3"/>
    </reaction>
</comment>
<protein>
    <recommendedName>
        <fullName evidence="5">Oxygen sensor histidine kinase NreB</fullName>
        <ecNumber evidence="4">2.7.13.3</ecNumber>
    </recommendedName>
    <alternativeName>
        <fullName evidence="18">Nitrogen regulation protein B</fullName>
    </alternativeName>
</protein>
<dbReference type="OrthoDB" id="613934at2"/>
<dbReference type="AlphaFoldDB" id="A0A150XBM6"/>
<dbReference type="GO" id="GO:0005524">
    <property type="term" value="F:ATP binding"/>
    <property type="evidence" value="ECO:0007669"/>
    <property type="project" value="UniProtKB-KW"/>
</dbReference>
<keyword evidence="20" id="KW-0472">Membrane</keyword>
<dbReference type="PROSITE" id="PS50109">
    <property type="entry name" value="HIS_KIN"/>
    <property type="match status" value="1"/>
</dbReference>
<evidence type="ECO:0000256" key="6">
    <source>
        <dbReference type="ARBA" id="ARBA00022485"/>
    </source>
</evidence>
<evidence type="ECO:0000256" key="1">
    <source>
        <dbReference type="ARBA" id="ARBA00000085"/>
    </source>
</evidence>
<keyword evidence="24" id="KW-1185">Reference proteome</keyword>
<dbReference type="GO" id="GO:0051539">
    <property type="term" value="F:4 iron, 4 sulfur cluster binding"/>
    <property type="evidence" value="ECO:0007669"/>
    <property type="project" value="UniProtKB-KW"/>
</dbReference>